<feature type="signal peptide" evidence="2">
    <location>
        <begin position="1"/>
        <end position="21"/>
    </location>
</feature>
<evidence type="ECO:0000313" key="4">
    <source>
        <dbReference type="Proteomes" id="UP000198551"/>
    </source>
</evidence>
<feature type="region of interest" description="Disordered" evidence="1">
    <location>
        <begin position="236"/>
        <end position="256"/>
    </location>
</feature>
<protein>
    <recommendedName>
        <fullName evidence="5">SurA N-terminal domain-containing protein</fullName>
    </recommendedName>
</protein>
<proteinExistence type="predicted"/>
<reference evidence="4" key="1">
    <citation type="submission" date="2016-06" db="EMBL/GenBank/DDBJ databases">
        <authorList>
            <person name="Varghese N."/>
        </authorList>
    </citation>
    <scope>NUCLEOTIDE SEQUENCE [LARGE SCALE GENOMIC DNA]</scope>
    <source>
        <strain evidence="4">DSM 45555</strain>
    </source>
</reference>
<dbReference type="InterPro" id="IPR006311">
    <property type="entry name" value="TAT_signal"/>
</dbReference>
<dbReference type="AlphaFoldDB" id="A0A1C4Z1K5"/>
<dbReference type="EMBL" id="FMCV01000014">
    <property type="protein sequence ID" value="SCF26932.1"/>
    <property type="molecule type" value="Genomic_DNA"/>
</dbReference>
<dbReference type="RefSeq" id="WP_018786168.1">
    <property type="nucleotide sequence ID" value="NZ_FMCV01000014.1"/>
</dbReference>
<organism evidence="3 4">
    <name type="scientific">Micromonospora marina</name>
    <dbReference type="NCBI Taxonomy" id="307120"/>
    <lineage>
        <taxon>Bacteria</taxon>
        <taxon>Bacillati</taxon>
        <taxon>Actinomycetota</taxon>
        <taxon>Actinomycetes</taxon>
        <taxon>Micromonosporales</taxon>
        <taxon>Micromonosporaceae</taxon>
        <taxon>Micromonospora</taxon>
    </lineage>
</organism>
<evidence type="ECO:0000256" key="1">
    <source>
        <dbReference type="SAM" id="MobiDB-lite"/>
    </source>
</evidence>
<dbReference type="PROSITE" id="PS51257">
    <property type="entry name" value="PROKAR_LIPOPROTEIN"/>
    <property type="match status" value="1"/>
</dbReference>
<evidence type="ECO:0000256" key="2">
    <source>
        <dbReference type="SAM" id="SignalP"/>
    </source>
</evidence>
<feature type="chain" id="PRO_5039321047" description="SurA N-terminal domain-containing protein" evidence="2">
    <location>
        <begin position="22"/>
        <end position="256"/>
    </location>
</feature>
<dbReference type="Proteomes" id="UP000198551">
    <property type="component" value="Unassembled WGS sequence"/>
</dbReference>
<evidence type="ECO:0000313" key="3">
    <source>
        <dbReference type="EMBL" id="SCF26932.1"/>
    </source>
</evidence>
<dbReference type="PROSITE" id="PS51318">
    <property type="entry name" value="TAT"/>
    <property type="match status" value="1"/>
</dbReference>
<sequence>MRARRSLVAVSVAALAALSLAACGRSAPDVAAYVGDTRYSVDRVDAIYEDAQRQYADAVRTQAPQTPSPEELRSPVTRQDVLNLLVALDLGKRVAADKGLQVTDEVAPEQLQQQLRMPATTEYTKLWGEWVDLSATLQQSLPPADLSDESLMAVYRAIEKTGAIQPGLSVAEVRQAFGEAGFVRSATALSNALQEQAEKSDVRVNPRFGVTGVPSLVNTGQSLVFYSLPYVDQDGPVTDISTPEAPAGDSPAPGAA</sequence>
<evidence type="ECO:0008006" key="5">
    <source>
        <dbReference type="Google" id="ProtNLM"/>
    </source>
</evidence>
<keyword evidence="4" id="KW-1185">Reference proteome</keyword>
<gene>
    <name evidence="3" type="ORF">GA0070215_11431</name>
</gene>
<name>A0A1C4Z1K5_9ACTN</name>
<feature type="compositionally biased region" description="Low complexity" evidence="1">
    <location>
        <begin position="243"/>
        <end position="256"/>
    </location>
</feature>
<accession>A0A1C4Z1K5</accession>
<keyword evidence="2" id="KW-0732">Signal</keyword>
<dbReference type="Pfam" id="PF13624">
    <property type="entry name" value="SurA_N_3"/>
    <property type="match status" value="1"/>
</dbReference>